<dbReference type="Gene3D" id="3.30.70.100">
    <property type="match status" value="1"/>
</dbReference>
<dbReference type="EMBL" id="LN733737">
    <property type="protein sequence ID" value="CEP17858.1"/>
    <property type="molecule type" value="Genomic_DNA"/>
</dbReference>
<dbReference type="Pfam" id="PF17773">
    <property type="entry name" value="UPF0176_N"/>
    <property type="match status" value="1"/>
</dbReference>
<dbReference type="InterPro" id="IPR057944">
    <property type="entry name" value="TSTD2_N"/>
</dbReference>
<dbReference type="Pfam" id="PF23949">
    <property type="entry name" value="TSTD2_N"/>
    <property type="match status" value="1"/>
</dbReference>
<dbReference type="CDD" id="cd01518">
    <property type="entry name" value="RHOD_YceA"/>
    <property type="match status" value="1"/>
</dbReference>
<proteinExistence type="predicted"/>
<sequence length="454" mass="52670">MPISKLKRTIVQDFLKEKQFESDKWRCCDKTFTSIVDIGRHVNKSHQTEIDSRELSILEEKQERQNDLCLLKQRRGKKVCGYYLFYIKLLLINKTKGSSDPIATECQCQPEDFKVILFYRYSLVKDPVKYALDHRHYCANMTGKVRIAGEGINATLAGTNKDIDQYLDWLTSTQPFDDAADDLKRPESLRLDNTSTVRYKFFKPSQGCSHVFSELSIKLVDEICPLGQTNVVLEKLQKPDHSHGKLSPSDFHNILSKRHQDDYILLDTRNYYESKIGHFEGAIQPPIRKFSQFPSYVERNKDILRGKTILTYCTGGIRCEKATAFMRQALPDEDIFMLDGGIHNYMEWWKSKKPDKDQGEDPIWQGKNYVFDARQSLALDDKSIISQCQNCNQPWDKYKKCGSTGCHLLILYCDVCCSSNQQVYCCLDCQNGQQNGLCFCEKERRLRELEQLQI</sequence>
<dbReference type="AlphaFoldDB" id="A0A0B7NRB3"/>
<dbReference type="InterPro" id="IPR022111">
    <property type="entry name" value="Rhodanese_C"/>
</dbReference>
<dbReference type="InterPro" id="IPR001763">
    <property type="entry name" value="Rhodanese-like_dom"/>
</dbReference>
<dbReference type="STRING" id="35722.A0A0B7NRB3"/>
<dbReference type="Pfam" id="PF12368">
    <property type="entry name" value="Rhodanese_C"/>
    <property type="match status" value="1"/>
</dbReference>
<dbReference type="InterPro" id="IPR036873">
    <property type="entry name" value="Rhodanese-like_dom_sf"/>
</dbReference>
<dbReference type="PANTHER" id="PTHR43268">
    <property type="entry name" value="THIOSULFATE SULFURTRANSFERASE/RHODANESE-LIKE DOMAIN-CONTAINING PROTEIN 2"/>
    <property type="match status" value="1"/>
</dbReference>
<organism evidence="2 3">
    <name type="scientific">Parasitella parasitica</name>
    <dbReference type="NCBI Taxonomy" id="35722"/>
    <lineage>
        <taxon>Eukaryota</taxon>
        <taxon>Fungi</taxon>
        <taxon>Fungi incertae sedis</taxon>
        <taxon>Mucoromycota</taxon>
        <taxon>Mucoromycotina</taxon>
        <taxon>Mucoromycetes</taxon>
        <taxon>Mucorales</taxon>
        <taxon>Mucorineae</taxon>
        <taxon>Mucoraceae</taxon>
        <taxon>Parasitella</taxon>
    </lineage>
</organism>
<gene>
    <name evidence="2" type="primary">PARPA_12158.1 scaffold 44939</name>
</gene>
<dbReference type="Gene3D" id="3.40.250.10">
    <property type="entry name" value="Rhodanese-like domain"/>
    <property type="match status" value="1"/>
</dbReference>
<keyword evidence="3" id="KW-1185">Reference proteome</keyword>
<name>A0A0B7NRB3_9FUNG</name>
<dbReference type="Proteomes" id="UP000054107">
    <property type="component" value="Unassembled WGS sequence"/>
</dbReference>
<accession>A0A0B7NRB3</accession>
<reference evidence="2 3" key="1">
    <citation type="submission" date="2014-09" db="EMBL/GenBank/DDBJ databases">
        <authorList>
            <person name="Ellenberger Sabrina"/>
        </authorList>
    </citation>
    <scope>NUCLEOTIDE SEQUENCE [LARGE SCALE GENOMIC DNA]</scope>
    <source>
        <strain evidence="2 3">CBS 412.66</strain>
    </source>
</reference>
<evidence type="ECO:0000313" key="3">
    <source>
        <dbReference type="Proteomes" id="UP000054107"/>
    </source>
</evidence>
<dbReference type="SMART" id="SM00450">
    <property type="entry name" value="RHOD"/>
    <property type="match status" value="1"/>
</dbReference>
<protein>
    <recommendedName>
        <fullName evidence="1">Rhodanese domain-containing protein</fullName>
    </recommendedName>
</protein>
<dbReference type="InterPro" id="IPR040503">
    <property type="entry name" value="TRHO_N"/>
</dbReference>
<dbReference type="PANTHER" id="PTHR43268:SF6">
    <property type="entry name" value="THIOSULFATE SULFURTRANSFERASE_RHODANESE-LIKE DOMAIN-CONTAINING PROTEIN 2"/>
    <property type="match status" value="1"/>
</dbReference>
<feature type="domain" description="Rhodanese" evidence="1">
    <location>
        <begin position="259"/>
        <end position="347"/>
    </location>
</feature>
<evidence type="ECO:0000259" key="1">
    <source>
        <dbReference type="PROSITE" id="PS50206"/>
    </source>
</evidence>
<dbReference type="SUPFAM" id="SSF52821">
    <property type="entry name" value="Rhodanese/Cell cycle control phosphatase"/>
    <property type="match status" value="1"/>
</dbReference>
<dbReference type="InterPro" id="IPR020936">
    <property type="entry name" value="TrhO"/>
</dbReference>
<evidence type="ECO:0000313" key="2">
    <source>
        <dbReference type="EMBL" id="CEP17858.1"/>
    </source>
</evidence>
<dbReference type="OrthoDB" id="25002at2759"/>
<dbReference type="PROSITE" id="PS50206">
    <property type="entry name" value="RHODANESE_3"/>
    <property type="match status" value="1"/>
</dbReference>
<dbReference type="Pfam" id="PF00581">
    <property type="entry name" value="Rhodanese"/>
    <property type="match status" value="1"/>
</dbReference>